<dbReference type="EMBL" id="JANUCT010000001">
    <property type="protein sequence ID" value="MCS3902241.1"/>
    <property type="molecule type" value="Genomic_DNA"/>
</dbReference>
<dbReference type="GO" id="GO:0004519">
    <property type="term" value="F:endonuclease activity"/>
    <property type="evidence" value="ECO:0007669"/>
    <property type="project" value="UniProtKB-KW"/>
</dbReference>
<sequence>MTAWPGTDARRATYQRGRWAEQAAVDYLQRQGLTLQDRNYHSPFGEIDIIMREHASLVFIEVRYRANETFCPAVETISRTKQQRIRTTAEHYLQQQRQAHKYDCRFDVITLSGPQQSPAYNWMRNAF</sequence>
<accession>A0AAE3HH83</accession>
<dbReference type="PANTHER" id="PTHR34039">
    <property type="entry name" value="UPF0102 PROTEIN YRAN"/>
    <property type="match status" value="1"/>
</dbReference>
<dbReference type="NCBIfam" id="NF009150">
    <property type="entry name" value="PRK12497.1-3"/>
    <property type="match status" value="1"/>
</dbReference>
<evidence type="ECO:0000256" key="2">
    <source>
        <dbReference type="HAMAP-Rule" id="MF_00048"/>
    </source>
</evidence>
<organism evidence="3 4">
    <name type="scientific">Methylohalomonas lacus</name>
    <dbReference type="NCBI Taxonomy" id="398773"/>
    <lineage>
        <taxon>Bacteria</taxon>
        <taxon>Pseudomonadati</taxon>
        <taxon>Pseudomonadota</taxon>
        <taxon>Gammaproteobacteria</taxon>
        <taxon>Methylohalomonadales</taxon>
        <taxon>Methylohalomonadaceae</taxon>
        <taxon>Methylohalomonas</taxon>
    </lineage>
</organism>
<keyword evidence="3" id="KW-0378">Hydrolase</keyword>
<keyword evidence="3" id="KW-0255">Endonuclease</keyword>
<dbReference type="InterPro" id="IPR003509">
    <property type="entry name" value="UPF0102_YraN-like"/>
</dbReference>
<dbReference type="SUPFAM" id="SSF52980">
    <property type="entry name" value="Restriction endonuclease-like"/>
    <property type="match status" value="1"/>
</dbReference>
<keyword evidence="4" id="KW-1185">Reference proteome</keyword>
<dbReference type="Pfam" id="PF02021">
    <property type="entry name" value="UPF0102"/>
    <property type="match status" value="1"/>
</dbReference>
<keyword evidence="3" id="KW-0540">Nuclease</keyword>
<comment type="caution">
    <text evidence="3">The sequence shown here is derived from an EMBL/GenBank/DDBJ whole genome shotgun (WGS) entry which is preliminary data.</text>
</comment>
<gene>
    <name evidence="3" type="ORF">J2T55_000233</name>
</gene>
<dbReference type="NCBIfam" id="TIGR00252">
    <property type="entry name" value="YraN family protein"/>
    <property type="match status" value="1"/>
</dbReference>
<evidence type="ECO:0000256" key="1">
    <source>
        <dbReference type="ARBA" id="ARBA00006738"/>
    </source>
</evidence>
<dbReference type="RefSeq" id="WP_259053690.1">
    <property type="nucleotide sequence ID" value="NZ_JANUCT010000001.1"/>
</dbReference>
<name>A0AAE3HH83_9GAMM</name>
<proteinExistence type="inferred from homology"/>
<dbReference type="InterPro" id="IPR011856">
    <property type="entry name" value="tRNA_endonuc-like_dom_sf"/>
</dbReference>
<dbReference type="CDD" id="cd20736">
    <property type="entry name" value="PoNe_Nuclease"/>
    <property type="match status" value="1"/>
</dbReference>
<dbReference type="HAMAP" id="MF_00048">
    <property type="entry name" value="UPF0102"/>
    <property type="match status" value="1"/>
</dbReference>
<dbReference type="InterPro" id="IPR011335">
    <property type="entry name" value="Restrct_endonuc-II-like"/>
</dbReference>
<dbReference type="Proteomes" id="UP001204445">
    <property type="component" value="Unassembled WGS sequence"/>
</dbReference>
<protein>
    <recommendedName>
        <fullName evidence="2">UPF0102 protein J2T55_000233</fullName>
    </recommendedName>
</protein>
<evidence type="ECO:0000313" key="4">
    <source>
        <dbReference type="Proteomes" id="UP001204445"/>
    </source>
</evidence>
<evidence type="ECO:0000313" key="3">
    <source>
        <dbReference type="EMBL" id="MCS3902241.1"/>
    </source>
</evidence>
<dbReference type="PANTHER" id="PTHR34039:SF1">
    <property type="entry name" value="UPF0102 PROTEIN YRAN"/>
    <property type="match status" value="1"/>
</dbReference>
<reference evidence="3" key="1">
    <citation type="submission" date="2022-08" db="EMBL/GenBank/DDBJ databases">
        <title>Genomic Encyclopedia of Type Strains, Phase III (KMG-III): the genomes of soil and plant-associated and newly described type strains.</title>
        <authorList>
            <person name="Whitman W."/>
        </authorList>
    </citation>
    <scope>NUCLEOTIDE SEQUENCE</scope>
    <source>
        <strain evidence="3">HMT 1</strain>
    </source>
</reference>
<dbReference type="GO" id="GO:0003676">
    <property type="term" value="F:nucleic acid binding"/>
    <property type="evidence" value="ECO:0007669"/>
    <property type="project" value="InterPro"/>
</dbReference>
<comment type="similarity">
    <text evidence="1 2">Belongs to the UPF0102 family.</text>
</comment>
<dbReference type="AlphaFoldDB" id="A0AAE3HH83"/>
<dbReference type="Gene3D" id="3.40.1350.10">
    <property type="match status" value="1"/>
</dbReference>